<protein>
    <recommendedName>
        <fullName evidence="11 12">Outer membrane lipoprotein Blc</fullName>
    </recommendedName>
</protein>
<comment type="subcellular location">
    <subcellularLocation>
        <location evidence="1">Cell outer membrane</location>
        <topology evidence="1">Lipid-anchor</topology>
    </subcellularLocation>
</comment>
<evidence type="ECO:0000256" key="12">
    <source>
        <dbReference type="PIRNR" id="PIRNR036893"/>
    </source>
</evidence>
<dbReference type="PROSITE" id="PS51257">
    <property type="entry name" value="PROKAR_LIPOPROTEIN"/>
    <property type="match status" value="1"/>
</dbReference>
<evidence type="ECO:0000313" key="15">
    <source>
        <dbReference type="EMBL" id="AIR05024.1"/>
    </source>
</evidence>
<evidence type="ECO:0000256" key="13">
    <source>
        <dbReference type="PIRSR" id="PIRSR036893-52"/>
    </source>
</evidence>
<evidence type="ECO:0000259" key="14">
    <source>
        <dbReference type="Pfam" id="PF08212"/>
    </source>
</evidence>
<evidence type="ECO:0000256" key="10">
    <source>
        <dbReference type="ARBA" id="ARBA00057024"/>
    </source>
</evidence>
<dbReference type="GO" id="GO:0008289">
    <property type="term" value="F:lipid binding"/>
    <property type="evidence" value="ECO:0007669"/>
    <property type="project" value="UniProtKB-UniRule"/>
</dbReference>
<evidence type="ECO:0000256" key="5">
    <source>
        <dbReference type="ARBA" id="ARBA00023121"/>
    </source>
</evidence>
<dbReference type="EMBL" id="CP009451">
    <property type="protein sequence ID" value="AIR05024.1"/>
    <property type="molecule type" value="Genomic_DNA"/>
</dbReference>
<keyword evidence="16" id="KW-1185">Reference proteome</keyword>
<gene>
    <name evidence="15" type="ORF">JT31_10475</name>
</gene>
<dbReference type="Gene3D" id="2.40.128.20">
    <property type="match status" value="1"/>
</dbReference>
<feature type="signal peptide" evidence="12">
    <location>
        <begin position="1"/>
        <end position="21"/>
    </location>
</feature>
<dbReference type="GO" id="GO:0009279">
    <property type="term" value="C:cell outer membrane"/>
    <property type="evidence" value="ECO:0007669"/>
    <property type="project" value="UniProtKB-SubCell"/>
</dbReference>
<accession>A0A089Q3H7</accession>
<dbReference type="InterPro" id="IPR022271">
    <property type="entry name" value="Lipocalin_ApoD"/>
</dbReference>
<keyword evidence="5 12" id="KW-0446">Lipid-binding</keyword>
<dbReference type="InterPro" id="IPR000566">
    <property type="entry name" value="Lipocln_cytosolic_FA-bd_dom"/>
</dbReference>
<evidence type="ECO:0000256" key="8">
    <source>
        <dbReference type="ARBA" id="ARBA00023237"/>
    </source>
</evidence>
<feature type="lipid moiety-binding region" description="S-diacylglycerol cysteine" evidence="13">
    <location>
        <position position="19"/>
    </location>
</feature>
<dbReference type="Pfam" id="PF08212">
    <property type="entry name" value="Lipocalin_2"/>
    <property type="match status" value="1"/>
</dbReference>
<feature type="domain" description="Lipocalin/cytosolic fatty-acid binding" evidence="14">
    <location>
        <begin position="35"/>
        <end position="174"/>
    </location>
</feature>
<evidence type="ECO:0000256" key="2">
    <source>
        <dbReference type="ARBA" id="ARBA00006889"/>
    </source>
</evidence>
<dbReference type="InterPro" id="IPR012674">
    <property type="entry name" value="Calycin"/>
</dbReference>
<name>A0A089Q3H7_9ENTR</name>
<evidence type="ECO:0000256" key="7">
    <source>
        <dbReference type="ARBA" id="ARBA00023139"/>
    </source>
</evidence>
<dbReference type="SUPFAM" id="SSF50814">
    <property type="entry name" value="Lipocalins"/>
    <property type="match status" value="1"/>
</dbReference>
<comment type="similarity">
    <text evidence="2 12">Belongs to the calycin superfamily. Lipocalin family.</text>
</comment>
<feature type="chain" id="PRO_5013434397" description="Outer membrane lipoprotein Blc" evidence="12">
    <location>
        <begin position="22"/>
        <end position="177"/>
    </location>
</feature>
<dbReference type="RefSeq" id="WP_038476401.1">
    <property type="nucleotide sequence ID" value="NZ_CP009451.1"/>
</dbReference>
<evidence type="ECO:0000313" key="16">
    <source>
        <dbReference type="Proteomes" id="UP000029481"/>
    </source>
</evidence>
<evidence type="ECO:0000256" key="3">
    <source>
        <dbReference type="ARBA" id="ARBA00011738"/>
    </source>
</evidence>
<dbReference type="Proteomes" id="UP000029481">
    <property type="component" value="Chromosome"/>
</dbReference>
<reference evidence="15 16" key="1">
    <citation type="submission" date="2014-09" db="EMBL/GenBank/DDBJ databases">
        <title>Cedecea neteri SSMD04 Genome Sequencing.</title>
        <authorList>
            <person name="Tan J.-Y."/>
        </authorList>
    </citation>
    <scope>NUCLEOTIDE SEQUENCE [LARGE SCALE GENOMIC DNA]</scope>
    <source>
        <strain evidence="15 16">SSMD04</strain>
    </source>
</reference>
<dbReference type="KEGG" id="cnt:JT31_10475"/>
<dbReference type="InterPro" id="IPR002446">
    <property type="entry name" value="Lipocalin_bac"/>
</dbReference>
<evidence type="ECO:0000256" key="6">
    <source>
        <dbReference type="ARBA" id="ARBA00023136"/>
    </source>
</evidence>
<evidence type="ECO:0000256" key="9">
    <source>
        <dbReference type="ARBA" id="ARBA00023288"/>
    </source>
</evidence>
<keyword evidence="4 12" id="KW-0732">Signal</keyword>
<dbReference type="PROSITE" id="PS00213">
    <property type="entry name" value="LIPOCALIN"/>
    <property type="match status" value="1"/>
</dbReference>
<evidence type="ECO:0000256" key="1">
    <source>
        <dbReference type="ARBA" id="ARBA00004459"/>
    </source>
</evidence>
<dbReference type="InterPro" id="IPR047202">
    <property type="entry name" value="Lipocalin_Blc-like_dom"/>
</dbReference>
<sequence length="177" mass="19682">MRIWPAVTALAVALFVVSCSAPTPPPSVTVVQNFDAKRFIGTWYEIARLDHSFESGLNQVTATYSFMDDGGLRVINRGFNPDRQMWQQAEGKAYFTGDPSVAALKVSFFGPFYGGYNVIALDKEYRHALVCGPDLSYLWILSRTPTISRDLKQQLLAIAARQGFAVDKLIWVKQPGS</sequence>
<dbReference type="PIRSF" id="PIRSF036893">
    <property type="entry name" value="Lipocalin_ApoD"/>
    <property type="match status" value="1"/>
</dbReference>
<keyword evidence="8 12" id="KW-0998">Cell outer membrane</keyword>
<evidence type="ECO:0000256" key="11">
    <source>
        <dbReference type="ARBA" id="ARBA00071217"/>
    </source>
</evidence>
<keyword evidence="9 12" id="KW-0449">Lipoprotein</keyword>
<keyword evidence="6 12" id="KW-0472">Membrane</keyword>
<dbReference type="CDD" id="cd19438">
    <property type="entry name" value="lipocalin_Blc-like"/>
    <property type="match status" value="1"/>
</dbReference>
<dbReference type="FunFam" id="2.40.128.20:FF:000002">
    <property type="entry name" value="Outer membrane lipoprotein Blc"/>
    <property type="match status" value="1"/>
</dbReference>
<dbReference type="AlphaFoldDB" id="A0A089Q3H7"/>
<proteinExistence type="inferred from homology"/>
<comment type="function">
    <text evidence="10 12">Involved in the storage or transport of lipids necessary for membrane maintenance under stressful conditions. Displays a binding preference for lysophospholipids.</text>
</comment>
<dbReference type="PANTHER" id="PTHR10612:SF34">
    <property type="entry name" value="APOLIPOPROTEIN D"/>
    <property type="match status" value="1"/>
</dbReference>
<keyword evidence="7 13" id="KW-0564">Palmitate</keyword>
<comment type="subunit">
    <text evidence="3 12">Homodimer.</text>
</comment>
<dbReference type="PRINTS" id="PR01171">
    <property type="entry name" value="BCTLIPOCALIN"/>
</dbReference>
<dbReference type="InterPro" id="IPR022272">
    <property type="entry name" value="Lipocalin_CS"/>
</dbReference>
<evidence type="ECO:0000256" key="4">
    <source>
        <dbReference type="ARBA" id="ARBA00022729"/>
    </source>
</evidence>
<dbReference type="NCBIfam" id="NF007786">
    <property type="entry name" value="PRK10477.1"/>
    <property type="match status" value="1"/>
</dbReference>
<organism evidence="15 16">
    <name type="scientific">Cedecea neteri</name>
    <dbReference type="NCBI Taxonomy" id="158822"/>
    <lineage>
        <taxon>Bacteria</taxon>
        <taxon>Pseudomonadati</taxon>
        <taxon>Pseudomonadota</taxon>
        <taxon>Gammaproteobacteria</taxon>
        <taxon>Enterobacterales</taxon>
        <taxon>Enterobacteriaceae</taxon>
        <taxon>Cedecea</taxon>
    </lineage>
</organism>
<dbReference type="PANTHER" id="PTHR10612">
    <property type="entry name" value="APOLIPOPROTEIN D"/>
    <property type="match status" value="1"/>
</dbReference>
<dbReference type="GO" id="GO:0006950">
    <property type="term" value="P:response to stress"/>
    <property type="evidence" value="ECO:0007669"/>
    <property type="project" value="UniProtKB-ARBA"/>
</dbReference>
<dbReference type="OrthoDB" id="9793905at2"/>